<dbReference type="InterPro" id="IPR027266">
    <property type="entry name" value="TrmE/GcvT-like"/>
</dbReference>
<dbReference type="SUPFAM" id="SSF116878">
    <property type="entry name" value="TrmE connector domain"/>
    <property type="match status" value="1"/>
</dbReference>
<dbReference type="EC" id="3.6.-.-" evidence="8"/>
<dbReference type="Gene3D" id="3.40.50.300">
    <property type="entry name" value="P-loop containing nucleotide triphosphate hydrolases"/>
    <property type="match status" value="1"/>
</dbReference>
<feature type="binding site" evidence="8">
    <location>
        <begin position="243"/>
        <end position="249"/>
    </location>
    <ligand>
        <name>GTP</name>
        <dbReference type="ChEBI" id="CHEBI:37565"/>
    </ligand>
</feature>
<dbReference type="GO" id="GO:0005737">
    <property type="term" value="C:cytoplasm"/>
    <property type="evidence" value="ECO:0007669"/>
    <property type="project" value="UniProtKB-SubCell"/>
</dbReference>
<keyword evidence="2 8" id="KW-0819">tRNA processing</keyword>
<comment type="caution">
    <text evidence="8">Lacks conserved residue(s) required for the propagation of feature annotation.</text>
</comment>
<organism evidence="11 12">
    <name type="scientific">Oricola thermophila</name>
    <dbReference type="NCBI Taxonomy" id="2742145"/>
    <lineage>
        <taxon>Bacteria</taxon>
        <taxon>Pseudomonadati</taxon>
        <taxon>Pseudomonadota</taxon>
        <taxon>Alphaproteobacteria</taxon>
        <taxon>Hyphomicrobiales</taxon>
        <taxon>Ahrensiaceae</taxon>
        <taxon>Oricola</taxon>
    </lineage>
</organism>
<comment type="subunit">
    <text evidence="8">Homodimer. Heterotetramer of two MnmE and two MnmG subunits.</text>
</comment>
<dbReference type="FunFam" id="3.30.1360.120:FF:000007">
    <property type="entry name" value="tRNA modification GTPase GTPBP3, mitochondrial"/>
    <property type="match status" value="1"/>
</dbReference>
<dbReference type="RefSeq" id="WP_175277727.1">
    <property type="nucleotide sequence ID" value="NZ_CP054836.1"/>
</dbReference>
<gene>
    <name evidence="8 11" type="primary">mnmE</name>
    <name evidence="8" type="synonym">trmE</name>
    <name evidence="11" type="ORF">HTY61_15945</name>
</gene>
<evidence type="ECO:0000259" key="10">
    <source>
        <dbReference type="PROSITE" id="PS51709"/>
    </source>
</evidence>
<feature type="binding site" evidence="8">
    <location>
        <position position="228"/>
    </location>
    <ligand>
        <name>Mg(2+)</name>
        <dbReference type="ChEBI" id="CHEBI:18420"/>
    </ligand>
</feature>
<dbReference type="NCBIfam" id="NF003661">
    <property type="entry name" value="PRK05291.1-3"/>
    <property type="match status" value="1"/>
</dbReference>
<evidence type="ECO:0000313" key="12">
    <source>
        <dbReference type="Proteomes" id="UP000509367"/>
    </source>
</evidence>
<dbReference type="Gene3D" id="1.20.120.430">
    <property type="entry name" value="tRNA modification GTPase MnmE domain 2"/>
    <property type="match status" value="1"/>
</dbReference>
<dbReference type="InterPro" id="IPR005225">
    <property type="entry name" value="Small_GTP-bd"/>
</dbReference>
<feature type="binding site" evidence="8">
    <location>
        <position position="77"/>
    </location>
    <ligand>
        <name>(6S)-5-formyl-5,6,7,8-tetrahydrofolate</name>
        <dbReference type="ChEBI" id="CHEBI:57457"/>
    </ligand>
</feature>
<dbReference type="Pfam" id="PF12631">
    <property type="entry name" value="MnmE_helical"/>
    <property type="match status" value="1"/>
</dbReference>
<dbReference type="EMBL" id="CP054836">
    <property type="protein sequence ID" value="QKV19836.1"/>
    <property type="molecule type" value="Genomic_DNA"/>
</dbReference>
<dbReference type="KEGG" id="orm:HTY61_15945"/>
<feature type="binding site" evidence="8">
    <location>
        <begin position="268"/>
        <end position="271"/>
    </location>
    <ligand>
        <name>GTP</name>
        <dbReference type="ChEBI" id="CHEBI:37565"/>
    </ligand>
</feature>
<dbReference type="GO" id="GO:0002098">
    <property type="term" value="P:tRNA wobble uridine modification"/>
    <property type="evidence" value="ECO:0007669"/>
    <property type="project" value="TreeGrafter"/>
</dbReference>
<dbReference type="Proteomes" id="UP000509367">
    <property type="component" value="Chromosome"/>
</dbReference>
<feature type="binding site" evidence="8">
    <location>
        <position position="117"/>
    </location>
    <ligand>
        <name>(6S)-5-formyl-5,6,7,8-tetrahydrofolate</name>
        <dbReference type="ChEBI" id="CHEBI:57457"/>
    </ligand>
</feature>
<feature type="binding site" evidence="8">
    <location>
        <position position="434"/>
    </location>
    <ligand>
        <name>(6S)-5-formyl-5,6,7,8-tetrahydrofolate</name>
        <dbReference type="ChEBI" id="CHEBI:57457"/>
    </ligand>
</feature>
<keyword evidence="6 8" id="KW-0630">Potassium</keyword>
<dbReference type="Pfam" id="PF01926">
    <property type="entry name" value="MMR_HSR1"/>
    <property type="match status" value="1"/>
</dbReference>
<evidence type="ECO:0000256" key="1">
    <source>
        <dbReference type="ARBA" id="ARBA00011043"/>
    </source>
</evidence>
<reference evidence="11 12" key="1">
    <citation type="submission" date="2020-06" db="EMBL/GenBank/DDBJ databases">
        <title>Oricola thermophila sp. nov. isolated from a tidal sediments.</title>
        <authorList>
            <person name="Kwon K.K."/>
            <person name="Yang S.-H."/>
            <person name="Park M.-J."/>
        </authorList>
    </citation>
    <scope>NUCLEOTIDE SEQUENCE [LARGE SCALE GENOMIC DNA]</scope>
    <source>
        <strain evidence="11 12">MEBiC13590</strain>
    </source>
</reference>
<dbReference type="InterPro" id="IPR025867">
    <property type="entry name" value="MnmE_helical"/>
</dbReference>
<comment type="cofactor">
    <cofactor evidence="8">
        <name>K(+)</name>
        <dbReference type="ChEBI" id="CHEBI:29103"/>
    </cofactor>
    <text evidence="8">Binds 1 potassium ion per subunit.</text>
</comment>
<feature type="binding site" evidence="8">
    <location>
        <position position="249"/>
    </location>
    <ligand>
        <name>Mg(2+)</name>
        <dbReference type="ChEBI" id="CHEBI:18420"/>
    </ligand>
</feature>
<dbReference type="PRINTS" id="PR00326">
    <property type="entry name" value="GTP1OBG"/>
</dbReference>
<feature type="domain" description="TrmE-type G" evidence="10">
    <location>
        <begin position="214"/>
        <end position="358"/>
    </location>
</feature>
<keyword evidence="8" id="KW-0479">Metal-binding</keyword>
<evidence type="ECO:0000256" key="6">
    <source>
        <dbReference type="ARBA" id="ARBA00022958"/>
    </source>
</evidence>
<evidence type="ECO:0000256" key="5">
    <source>
        <dbReference type="ARBA" id="ARBA00022842"/>
    </source>
</evidence>
<dbReference type="GO" id="GO:0046872">
    <property type="term" value="F:metal ion binding"/>
    <property type="evidence" value="ECO:0007669"/>
    <property type="project" value="UniProtKB-KW"/>
</dbReference>
<dbReference type="InterPro" id="IPR006073">
    <property type="entry name" value="GTP-bd"/>
</dbReference>
<keyword evidence="8" id="KW-0963">Cytoplasm</keyword>
<dbReference type="NCBIfam" id="TIGR00231">
    <property type="entry name" value="small_GTP"/>
    <property type="match status" value="1"/>
</dbReference>
<keyword evidence="3 8" id="KW-0547">Nucleotide-binding</keyword>
<dbReference type="InterPro" id="IPR027417">
    <property type="entry name" value="P-loop_NTPase"/>
</dbReference>
<dbReference type="InterPro" id="IPR031168">
    <property type="entry name" value="G_TrmE"/>
</dbReference>
<dbReference type="CDD" id="cd14858">
    <property type="entry name" value="TrmE_N"/>
    <property type="match status" value="1"/>
</dbReference>
<dbReference type="HAMAP" id="MF_00379">
    <property type="entry name" value="GTPase_MnmE"/>
    <property type="match status" value="1"/>
</dbReference>
<feature type="binding site" evidence="8">
    <location>
        <begin position="224"/>
        <end position="229"/>
    </location>
    <ligand>
        <name>GTP</name>
        <dbReference type="ChEBI" id="CHEBI:37565"/>
    </ligand>
</feature>
<dbReference type="InterPro" id="IPR004520">
    <property type="entry name" value="GTPase_MnmE"/>
</dbReference>
<protein>
    <recommendedName>
        <fullName evidence="8">tRNA modification GTPase MnmE</fullName>
        <ecNumber evidence="8">3.6.-.-</ecNumber>
    </recommendedName>
</protein>
<dbReference type="PANTHER" id="PTHR42714:SF2">
    <property type="entry name" value="TRNA MODIFICATION GTPASE GTPBP3, MITOCHONDRIAL"/>
    <property type="match status" value="1"/>
</dbReference>
<dbReference type="InterPro" id="IPR018948">
    <property type="entry name" value="GTP-bd_TrmE_N"/>
</dbReference>
<evidence type="ECO:0000313" key="11">
    <source>
        <dbReference type="EMBL" id="QKV19836.1"/>
    </source>
</evidence>
<keyword evidence="5 8" id="KW-0460">Magnesium</keyword>
<dbReference type="InterPro" id="IPR027368">
    <property type="entry name" value="MnmE_dom2"/>
</dbReference>
<feature type="binding site" evidence="8">
    <location>
        <position position="20"/>
    </location>
    <ligand>
        <name>(6S)-5-formyl-5,6,7,8-tetrahydrofolate</name>
        <dbReference type="ChEBI" id="CHEBI:57457"/>
    </ligand>
</feature>
<evidence type="ECO:0000256" key="4">
    <source>
        <dbReference type="ARBA" id="ARBA00022801"/>
    </source>
</evidence>
<evidence type="ECO:0000256" key="9">
    <source>
        <dbReference type="RuleBase" id="RU003313"/>
    </source>
</evidence>
<dbReference type="PANTHER" id="PTHR42714">
    <property type="entry name" value="TRNA MODIFICATION GTPASE GTPBP3"/>
    <property type="match status" value="1"/>
</dbReference>
<dbReference type="GO" id="GO:0005525">
    <property type="term" value="F:GTP binding"/>
    <property type="evidence" value="ECO:0007669"/>
    <property type="project" value="UniProtKB-UniRule"/>
</dbReference>
<comment type="function">
    <text evidence="8">Exhibits a very high intrinsic GTPase hydrolysis rate. Involved in the addition of a carboxymethylaminomethyl (cmnm) group at the wobble position (U34) of certain tRNAs, forming tRNA-cmnm(5)s(2)U34.</text>
</comment>
<keyword evidence="12" id="KW-1185">Reference proteome</keyword>
<comment type="subcellular location">
    <subcellularLocation>
        <location evidence="8">Cytoplasm</location>
    </subcellularLocation>
</comment>
<name>A0A6N1VFX5_9HYPH</name>
<dbReference type="GO" id="GO:0030488">
    <property type="term" value="P:tRNA methylation"/>
    <property type="evidence" value="ECO:0007669"/>
    <property type="project" value="TreeGrafter"/>
</dbReference>
<sequence length="434" mass="46607">MDTIFALSSGAPPSGVAVIRLSGPQAGAVIETLTGGLPEPRVASLRSIRDRNGAIIDRGLVLWFPGPGSFTGEDCAEIHLHGGRAVIDRLLSVLSELEGLRIAEAGEFSRRAFANGKFDLTGAEGLADLIGAETESQRVLAMAQASGALRQLYESWQERLLHARAMIEAEIDFADEDDVPGSVSEQVWDDMERLAAEMRSHMAGAKRAAAVREGFRIVIIGPPNAGKSSLLNALAGSDVAIVSDEPGTTRDVLETRLSLSGQLVIITDTAGIRENAGAIEAEGIRRALARASEADLVLHLSETGRWDFVGDFGGVPVWRVLTKSDLGRTCREDDVLTISSKTEEGLKPLFDSLEKHLSETVGRDVSTLPTRQRHLDNLRLALRDIEAALSFRGDGLELRAESLRRAAFSLGRITGQHGVEDVLGVIFSEFCVGK</sequence>
<evidence type="ECO:0000256" key="8">
    <source>
        <dbReference type="HAMAP-Rule" id="MF_00379"/>
    </source>
</evidence>
<evidence type="ECO:0000256" key="3">
    <source>
        <dbReference type="ARBA" id="ARBA00022741"/>
    </source>
</evidence>
<dbReference type="AlphaFoldDB" id="A0A6N1VFX5"/>
<dbReference type="Pfam" id="PF10396">
    <property type="entry name" value="TrmE_N"/>
    <property type="match status" value="1"/>
</dbReference>
<dbReference type="Gene3D" id="3.30.1360.120">
    <property type="entry name" value="Probable tRNA modification gtpase trme, domain 1"/>
    <property type="match status" value="1"/>
</dbReference>
<dbReference type="PROSITE" id="PS51709">
    <property type="entry name" value="G_TRME"/>
    <property type="match status" value="1"/>
</dbReference>
<evidence type="ECO:0000256" key="2">
    <source>
        <dbReference type="ARBA" id="ARBA00022694"/>
    </source>
</evidence>
<accession>A0A6N1VFX5</accession>
<dbReference type="NCBIfam" id="TIGR00450">
    <property type="entry name" value="mnmE_trmE_thdF"/>
    <property type="match status" value="1"/>
</dbReference>
<dbReference type="CDD" id="cd04164">
    <property type="entry name" value="trmE"/>
    <property type="match status" value="1"/>
</dbReference>
<proteinExistence type="inferred from homology"/>
<dbReference type="SUPFAM" id="SSF52540">
    <property type="entry name" value="P-loop containing nucleoside triphosphate hydrolases"/>
    <property type="match status" value="1"/>
</dbReference>
<dbReference type="GO" id="GO:0003924">
    <property type="term" value="F:GTPase activity"/>
    <property type="evidence" value="ECO:0007669"/>
    <property type="project" value="UniProtKB-UniRule"/>
</dbReference>
<evidence type="ECO:0000256" key="7">
    <source>
        <dbReference type="ARBA" id="ARBA00023134"/>
    </source>
</evidence>
<keyword evidence="4 8" id="KW-0378">Hydrolase</keyword>
<keyword evidence="7 8" id="KW-0342">GTP-binding</keyword>
<comment type="similarity">
    <text evidence="1 8 9">Belongs to the TRAFAC class TrmE-Era-EngA-EngB-Septin-like GTPase superfamily. TrmE GTPase family.</text>
</comment>